<name>A0ACB0M528_TRIPR</name>
<proteinExistence type="predicted"/>
<protein>
    <submittedName>
        <fullName evidence="1">Uncharacterized protein</fullName>
    </submittedName>
</protein>
<reference evidence="1" key="1">
    <citation type="submission" date="2023-10" db="EMBL/GenBank/DDBJ databases">
        <authorList>
            <person name="Rodriguez Cubillos JULIANA M."/>
            <person name="De Vega J."/>
        </authorList>
    </citation>
    <scope>NUCLEOTIDE SEQUENCE</scope>
</reference>
<gene>
    <name evidence="1" type="ORF">MILVUS5_LOCUS38646</name>
</gene>
<dbReference type="EMBL" id="CASHSV030000716">
    <property type="protein sequence ID" value="CAJ2675683.1"/>
    <property type="molecule type" value="Genomic_DNA"/>
</dbReference>
<organism evidence="1 2">
    <name type="scientific">Trifolium pratense</name>
    <name type="common">Red clover</name>
    <dbReference type="NCBI Taxonomy" id="57577"/>
    <lineage>
        <taxon>Eukaryota</taxon>
        <taxon>Viridiplantae</taxon>
        <taxon>Streptophyta</taxon>
        <taxon>Embryophyta</taxon>
        <taxon>Tracheophyta</taxon>
        <taxon>Spermatophyta</taxon>
        <taxon>Magnoliopsida</taxon>
        <taxon>eudicotyledons</taxon>
        <taxon>Gunneridae</taxon>
        <taxon>Pentapetalae</taxon>
        <taxon>rosids</taxon>
        <taxon>fabids</taxon>
        <taxon>Fabales</taxon>
        <taxon>Fabaceae</taxon>
        <taxon>Papilionoideae</taxon>
        <taxon>50 kb inversion clade</taxon>
        <taxon>NPAAA clade</taxon>
        <taxon>Hologalegina</taxon>
        <taxon>IRL clade</taxon>
        <taxon>Trifolieae</taxon>
        <taxon>Trifolium</taxon>
    </lineage>
</organism>
<sequence>MGFEFEIQYKEGNTNLAADALSRKEGAELLMMALDVASDDLMTKIRNSWSSDPTLAKIMTDLQSNPSSHPKFTWIRNELRRKGKLVVGSDVALKNTILDWLHSSSAGGHSGRDSTSARIKSIFFWIGMMKDIQNFIRNCSICQTCKYDQAASPGSLQPLPIPSLIWVDISMDFIEGLPLSAGKQVIFVVVDRLSKYAHFMSLAHPYTAVDVAQLFLDNVFKLHGMPNTITSAWYDFFTLQGVALNKSTAYHPQSDGHTEIVNKGLETYLRCMCSEKPQTWSKWLSLAEWWYSTNFHYAIHSTPFEIVYGQPPPVHLPYLPGESPVPAVDRTLGAREEAIKVLKFHLLRAQNRMLHATLRRSNRCFEINDFVFLKLQPYRQMSLKKHKAHKLLPKYYGPFKIIDKVGQVAYKLELPQDAAIQYVFHVSQLKKCHNPSANTTPLIPTFITDIPTRIPELILDRKMVKRGSQATKVLVQWKDTPPEMATWEFYYDLLKQFPNFHP</sequence>
<evidence type="ECO:0000313" key="2">
    <source>
        <dbReference type="Proteomes" id="UP001177021"/>
    </source>
</evidence>
<accession>A0ACB0M528</accession>
<keyword evidence="2" id="KW-1185">Reference proteome</keyword>
<comment type="caution">
    <text evidence="1">The sequence shown here is derived from an EMBL/GenBank/DDBJ whole genome shotgun (WGS) entry which is preliminary data.</text>
</comment>
<dbReference type="Proteomes" id="UP001177021">
    <property type="component" value="Unassembled WGS sequence"/>
</dbReference>
<evidence type="ECO:0000313" key="1">
    <source>
        <dbReference type="EMBL" id="CAJ2675683.1"/>
    </source>
</evidence>